<evidence type="ECO:0000256" key="1">
    <source>
        <dbReference type="SAM" id="MobiDB-lite"/>
    </source>
</evidence>
<gene>
    <name evidence="2" type="ORF">ILEXP_LOCUS42592</name>
</gene>
<proteinExistence type="predicted"/>
<dbReference type="PANTHER" id="PTHR33130">
    <property type="entry name" value="PUTATIVE (DUF1639)-RELATED"/>
    <property type="match status" value="1"/>
</dbReference>
<dbReference type="Pfam" id="PF07797">
    <property type="entry name" value="DUF1639"/>
    <property type="match status" value="1"/>
</dbReference>
<evidence type="ECO:0000313" key="2">
    <source>
        <dbReference type="EMBL" id="CAK9172901.1"/>
    </source>
</evidence>
<dbReference type="EMBL" id="CAUOFW020006097">
    <property type="protein sequence ID" value="CAK9172901.1"/>
    <property type="molecule type" value="Genomic_DNA"/>
</dbReference>
<organism evidence="2 3">
    <name type="scientific">Ilex paraguariensis</name>
    <name type="common">yerba mate</name>
    <dbReference type="NCBI Taxonomy" id="185542"/>
    <lineage>
        <taxon>Eukaryota</taxon>
        <taxon>Viridiplantae</taxon>
        <taxon>Streptophyta</taxon>
        <taxon>Embryophyta</taxon>
        <taxon>Tracheophyta</taxon>
        <taxon>Spermatophyta</taxon>
        <taxon>Magnoliopsida</taxon>
        <taxon>eudicotyledons</taxon>
        <taxon>Gunneridae</taxon>
        <taxon>Pentapetalae</taxon>
        <taxon>asterids</taxon>
        <taxon>campanulids</taxon>
        <taxon>Aquifoliales</taxon>
        <taxon>Aquifoliaceae</taxon>
        <taxon>Ilex</taxon>
    </lineage>
</organism>
<name>A0ABC8TZK0_9AQUA</name>
<protein>
    <submittedName>
        <fullName evidence="2">Uncharacterized protein</fullName>
    </submittedName>
</protein>
<dbReference type="PANTHER" id="PTHR33130:SF41">
    <property type="entry name" value="NEUROFILAMENT HEAVY POLYPEPTIDE-LIKE"/>
    <property type="match status" value="1"/>
</dbReference>
<dbReference type="InterPro" id="IPR012438">
    <property type="entry name" value="DUF1639"/>
</dbReference>
<accession>A0ABC8TZK0</accession>
<reference evidence="2 3" key="1">
    <citation type="submission" date="2024-02" db="EMBL/GenBank/DDBJ databases">
        <authorList>
            <person name="Vignale AGUSTIN F."/>
            <person name="Sosa J E."/>
            <person name="Modenutti C."/>
        </authorList>
    </citation>
    <scope>NUCLEOTIDE SEQUENCE [LARGE SCALE GENOMIC DNA]</scope>
</reference>
<evidence type="ECO:0000313" key="3">
    <source>
        <dbReference type="Proteomes" id="UP001642360"/>
    </source>
</evidence>
<dbReference type="AlphaFoldDB" id="A0ABC8TZK0"/>
<comment type="caution">
    <text evidence="2">The sequence shown here is derived from an EMBL/GenBank/DDBJ whole genome shotgun (WGS) entry which is preliminary data.</text>
</comment>
<feature type="region of interest" description="Disordered" evidence="1">
    <location>
        <begin position="151"/>
        <end position="218"/>
    </location>
</feature>
<sequence length="286" mass="30938">MSSPKYQALHSSFSQLKLSNNCLTSNQCDHQLGDSSTQQSPSPDVVLCQSPLSDSAPLQSLLTLGQSAMPDLSSKSRSSNAALFRSGFSHDDQKTFAPPLSVKDDFSFSASDHTIETSDKKLLTSDIDVAVAKEEKPKIYIRLRTKKKSEEVQHDGKTGTVLRKGEELGAKTWNLRPRKPLHKPADGNVGKSAAGGSSQENKSLLPRATGGGCKSTANKKEKVPKFSIALSPEEIEEDIFAMTGSKPCQKPKKRGKAVQKQLDNVFPGLWLGLITPSTYKVSEAPP</sequence>
<dbReference type="Proteomes" id="UP001642360">
    <property type="component" value="Unassembled WGS sequence"/>
</dbReference>
<keyword evidence="3" id="KW-1185">Reference proteome</keyword>
<feature type="compositionally biased region" description="Basic and acidic residues" evidence="1">
    <location>
        <begin position="151"/>
        <end position="169"/>
    </location>
</feature>